<name>A0ACC1KZK2_9FUNG</name>
<comment type="caution">
    <text evidence="1">The sequence shown here is derived from an EMBL/GenBank/DDBJ whole genome shotgun (WGS) entry which is preliminary data.</text>
</comment>
<keyword evidence="2" id="KW-1185">Reference proteome</keyword>
<accession>A0ACC1KZK2</accession>
<organism evidence="1 2">
    <name type="scientific">Coemansia helicoidea</name>
    <dbReference type="NCBI Taxonomy" id="1286919"/>
    <lineage>
        <taxon>Eukaryota</taxon>
        <taxon>Fungi</taxon>
        <taxon>Fungi incertae sedis</taxon>
        <taxon>Zoopagomycota</taxon>
        <taxon>Kickxellomycotina</taxon>
        <taxon>Kickxellomycetes</taxon>
        <taxon>Kickxellales</taxon>
        <taxon>Kickxellaceae</taxon>
        <taxon>Coemansia</taxon>
    </lineage>
</organism>
<proteinExistence type="predicted"/>
<gene>
    <name evidence="1" type="ORF">H4R21_004064</name>
</gene>
<dbReference type="EMBL" id="JANBUN010001446">
    <property type="protein sequence ID" value="KAJ2798103.1"/>
    <property type="molecule type" value="Genomic_DNA"/>
</dbReference>
<sequence>MPQTVPGEPACVPISRTSTALSSHSLTDTFVDARSLLGPHGGRLGGRTALIALKAEEPRAADDRASPNEQLIGWAVRTYNLAAGDTIVLVNVRSEIASPKCKAYSTHVATYASLYDAEEREKSLQLLHAYQGSLRRRGFGCRILALAGDKREQIAAAAARERADCIVVGQPRRHMSLIRTKRPLASDLARLAAIPVTAVPLHR</sequence>
<dbReference type="Proteomes" id="UP001140087">
    <property type="component" value="Unassembled WGS sequence"/>
</dbReference>
<reference evidence="1" key="1">
    <citation type="submission" date="2022-07" db="EMBL/GenBank/DDBJ databases">
        <title>Phylogenomic reconstructions and comparative analyses of Kickxellomycotina fungi.</title>
        <authorList>
            <person name="Reynolds N.K."/>
            <person name="Stajich J.E."/>
            <person name="Barry K."/>
            <person name="Grigoriev I.V."/>
            <person name="Crous P."/>
            <person name="Smith M.E."/>
        </authorList>
    </citation>
    <scope>NUCLEOTIDE SEQUENCE</scope>
    <source>
        <strain evidence="1">BCRC 34780</strain>
    </source>
</reference>
<protein>
    <submittedName>
        <fullName evidence="1">Uncharacterized protein</fullName>
    </submittedName>
</protein>
<evidence type="ECO:0000313" key="2">
    <source>
        <dbReference type="Proteomes" id="UP001140087"/>
    </source>
</evidence>
<evidence type="ECO:0000313" key="1">
    <source>
        <dbReference type="EMBL" id="KAJ2798103.1"/>
    </source>
</evidence>